<evidence type="ECO:0000313" key="4">
    <source>
        <dbReference type="Proteomes" id="UP001620645"/>
    </source>
</evidence>
<sequence length="160" mass="17868">MLSSPISGSQQHLLLHADENAQSESVDGVEIEGNEDEQNVVSAQVSSDDLPKRRILAYSMGHFYNDLCASMWFTYLLIFLEKVVLLLSWQAGLLMFIGQVTDAVSTPLVGMLSDLSLLPGILRRFGRRKSWHIIGWFGIFPFPISIFAFSALSVSLFLSR</sequence>
<dbReference type="InterPro" id="IPR039672">
    <property type="entry name" value="MFS_2"/>
</dbReference>
<evidence type="ECO:0000313" key="3">
    <source>
        <dbReference type="EMBL" id="KAL3083393.1"/>
    </source>
</evidence>
<keyword evidence="2" id="KW-1133">Transmembrane helix</keyword>
<dbReference type="PANTHER" id="PTHR11328:SF28">
    <property type="entry name" value="MAJOR FACILITATOR SUPERFAMILY DOMAIN-CONTAINING PROTEIN 12"/>
    <property type="match status" value="1"/>
</dbReference>
<dbReference type="AlphaFoldDB" id="A0ABD2J413"/>
<evidence type="ECO:0000256" key="2">
    <source>
        <dbReference type="SAM" id="Phobius"/>
    </source>
</evidence>
<comment type="caution">
    <text evidence="3">The sequence shown here is derived from an EMBL/GenBank/DDBJ whole genome shotgun (WGS) entry which is preliminary data.</text>
</comment>
<keyword evidence="2" id="KW-0472">Membrane</keyword>
<feature type="transmembrane region" description="Helical" evidence="2">
    <location>
        <begin position="72"/>
        <end position="97"/>
    </location>
</feature>
<evidence type="ECO:0000256" key="1">
    <source>
        <dbReference type="ARBA" id="ARBA00008335"/>
    </source>
</evidence>
<reference evidence="3 4" key="1">
    <citation type="submission" date="2024-10" db="EMBL/GenBank/DDBJ databases">
        <authorList>
            <person name="Kim D."/>
        </authorList>
    </citation>
    <scope>NUCLEOTIDE SEQUENCE [LARGE SCALE GENOMIC DNA]</scope>
    <source>
        <strain evidence="3">Taebaek</strain>
    </source>
</reference>
<dbReference type="Gene3D" id="1.20.1250.20">
    <property type="entry name" value="MFS general substrate transporter like domains"/>
    <property type="match status" value="1"/>
</dbReference>
<dbReference type="SUPFAM" id="SSF103473">
    <property type="entry name" value="MFS general substrate transporter"/>
    <property type="match status" value="1"/>
</dbReference>
<name>A0ABD2J413_HETSC</name>
<feature type="transmembrane region" description="Helical" evidence="2">
    <location>
        <begin position="134"/>
        <end position="158"/>
    </location>
</feature>
<protein>
    <submittedName>
        <fullName evidence="3">Uncharacterized protein</fullName>
    </submittedName>
</protein>
<dbReference type="InterPro" id="IPR036259">
    <property type="entry name" value="MFS_trans_sf"/>
</dbReference>
<keyword evidence="2" id="KW-0812">Transmembrane</keyword>
<comment type="similarity">
    <text evidence="1">Belongs to the major facilitator superfamily.</text>
</comment>
<organism evidence="3 4">
    <name type="scientific">Heterodera schachtii</name>
    <name type="common">Sugarbeet cyst nematode worm</name>
    <name type="synonym">Tylenchus schachtii</name>
    <dbReference type="NCBI Taxonomy" id="97005"/>
    <lineage>
        <taxon>Eukaryota</taxon>
        <taxon>Metazoa</taxon>
        <taxon>Ecdysozoa</taxon>
        <taxon>Nematoda</taxon>
        <taxon>Chromadorea</taxon>
        <taxon>Rhabditida</taxon>
        <taxon>Tylenchina</taxon>
        <taxon>Tylenchomorpha</taxon>
        <taxon>Tylenchoidea</taxon>
        <taxon>Heteroderidae</taxon>
        <taxon>Heteroderinae</taxon>
        <taxon>Heterodera</taxon>
    </lineage>
</organism>
<dbReference type="PANTHER" id="PTHR11328">
    <property type="entry name" value="MAJOR FACILITATOR SUPERFAMILY DOMAIN-CONTAINING PROTEIN"/>
    <property type="match status" value="1"/>
</dbReference>
<proteinExistence type="inferred from homology"/>
<gene>
    <name evidence="3" type="ORF">niasHS_011195</name>
</gene>
<dbReference type="Proteomes" id="UP001620645">
    <property type="component" value="Unassembled WGS sequence"/>
</dbReference>
<accession>A0ABD2J413</accession>
<dbReference type="EMBL" id="JBICCN010000254">
    <property type="protein sequence ID" value="KAL3083393.1"/>
    <property type="molecule type" value="Genomic_DNA"/>
</dbReference>
<keyword evidence="4" id="KW-1185">Reference proteome</keyword>